<evidence type="ECO:0000313" key="2">
    <source>
        <dbReference type="Proteomes" id="UP000198949"/>
    </source>
</evidence>
<dbReference type="OrthoDB" id="5184659at2"/>
<sequence>MNDPEPTFTDLDEYVTLRVDDGKIIVQVTAAGFRQPPNVIAGLVTELAGRLPRPGAGSDGALAEGVEAIGRLQQAAATGGYEAFAAMMRGRLGIEAPAETLSRDPEVDRAIANRLDGVLKSMRQAQSARAEPAAEVLNAEVYTDEGDLSVTSSSERAVAGVWIGPAARYRGIDGLGEALTSLIARARAELRAVAEERAREAVPAQVAETIDNAPEDAQRAGGAAMQMIERIQQINETIQRKAGH</sequence>
<dbReference type="RefSeq" id="WP_091036378.1">
    <property type="nucleotide sequence ID" value="NZ_FNAD01000008.1"/>
</dbReference>
<evidence type="ECO:0000313" key="1">
    <source>
        <dbReference type="EMBL" id="SDD84772.1"/>
    </source>
</evidence>
<dbReference type="EMBL" id="FNAD01000008">
    <property type="protein sequence ID" value="SDD84772.1"/>
    <property type="molecule type" value="Genomic_DNA"/>
</dbReference>
<reference evidence="2" key="1">
    <citation type="submission" date="2016-10" db="EMBL/GenBank/DDBJ databases">
        <authorList>
            <person name="Varghese N."/>
            <person name="Submissions S."/>
        </authorList>
    </citation>
    <scope>NUCLEOTIDE SEQUENCE [LARGE SCALE GENOMIC DNA]</scope>
    <source>
        <strain evidence="2">CGMCC 4.3516</strain>
    </source>
</reference>
<keyword evidence="2" id="KW-1185">Reference proteome</keyword>
<dbReference type="Proteomes" id="UP000198949">
    <property type="component" value="Unassembled WGS sequence"/>
</dbReference>
<accession>A0A1G6Y3A5</accession>
<protein>
    <submittedName>
        <fullName evidence="1">Uncharacterized protein</fullName>
    </submittedName>
</protein>
<dbReference type="AlphaFoldDB" id="A0A1G6Y3A5"/>
<organism evidence="1 2">
    <name type="scientific">Glycomyces harbinensis</name>
    <dbReference type="NCBI Taxonomy" id="58114"/>
    <lineage>
        <taxon>Bacteria</taxon>
        <taxon>Bacillati</taxon>
        <taxon>Actinomycetota</taxon>
        <taxon>Actinomycetes</taxon>
        <taxon>Glycomycetales</taxon>
        <taxon>Glycomycetaceae</taxon>
        <taxon>Glycomyces</taxon>
    </lineage>
</organism>
<name>A0A1G6Y3A5_9ACTN</name>
<dbReference type="STRING" id="58114.SAMN05216270_108106"/>
<gene>
    <name evidence="1" type="ORF">SAMN05216270_108106</name>
</gene>
<proteinExistence type="predicted"/>